<accession>A0A0F4GML1</accession>
<protein>
    <recommendedName>
        <fullName evidence="5">Vacuolar import and degradation protein-domain-containing protein</fullName>
    </recommendedName>
</protein>
<evidence type="ECO:0000313" key="3">
    <source>
        <dbReference type="EMBL" id="KJX98636.1"/>
    </source>
</evidence>
<feature type="region of interest" description="Disordered" evidence="2">
    <location>
        <begin position="503"/>
        <end position="528"/>
    </location>
</feature>
<feature type="region of interest" description="Disordered" evidence="2">
    <location>
        <begin position="1"/>
        <end position="20"/>
    </location>
</feature>
<dbReference type="GO" id="GO:0043161">
    <property type="term" value="P:proteasome-mediated ubiquitin-dependent protein catabolic process"/>
    <property type="evidence" value="ECO:0007669"/>
    <property type="project" value="TreeGrafter"/>
</dbReference>
<feature type="region of interest" description="Disordered" evidence="2">
    <location>
        <begin position="120"/>
        <end position="152"/>
    </location>
</feature>
<evidence type="ECO:0000256" key="2">
    <source>
        <dbReference type="SAM" id="MobiDB-lite"/>
    </source>
</evidence>
<feature type="region of interest" description="Disordered" evidence="2">
    <location>
        <begin position="606"/>
        <end position="626"/>
    </location>
</feature>
<dbReference type="Proteomes" id="UP000033647">
    <property type="component" value="Unassembled WGS sequence"/>
</dbReference>
<dbReference type="PANTHER" id="PTHR14534:SF3">
    <property type="entry name" value="GID COMPLEX SUBUNIT 4 HOMOLOG"/>
    <property type="match status" value="1"/>
</dbReference>
<dbReference type="OrthoDB" id="62at2759"/>
<evidence type="ECO:0008006" key="5">
    <source>
        <dbReference type="Google" id="ProtNLM"/>
    </source>
</evidence>
<dbReference type="InterPro" id="IPR018618">
    <property type="entry name" value="GID4/10-like"/>
</dbReference>
<dbReference type="EMBL" id="LAFY01000391">
    <property type="protein sequence ID" value="KJX98636.1"/>
    <property type="molecule type" value="Genomic_DNA"/>
</dbReference>
<feature type="compositionally biased region" description="Low complexity" evidence="2">
    <location>
        <begin position="563"/>
        <end position="575"/>
    </location>
</feature>
<dbReference type="GO" id="GO:0034657">
    <property type="term" value="C:GID complex"/>
    <property type="evidence" value="ECO:0007669"/>
    <property type="project" value="TreeGrafter"/>
</dbReference>
<dbReference type="Pfam" id="PF09783">
    <property type="entry name" value="Vac_ImportDeg"/>
    <property type="match status" value="1"/>
</dbReference>
<feature type="compositionally biased region" description="Low complexity" evidence="2">
    <location>
        <begin position="504"/>
        <end position="520"/>
    </location>
</feature>
<evidence type="ECO:0000313" key="4">
    <source>
        <dbReference type="Proteomes" id="UP000033647"/>
    </source>
</evidence>
<dbReference type="GO" id="GO:0005773">
    <property type="term" value="C:vacuole"/>
    <property type="evidence" value="ECO:0007669"/>
    <property type="project" value="GOC"/>
</dbReference>
<name>A0A0F4GML1_9PEZI</name>
<feature type="compositionally biased region" description="Low complexity" evidence="2">
    <location>
        <begin position="614"/>
        <end position="626"/>
    </location>
</feature>
<feature type="region of interest" description="Disordered" evidence="2">
    <location>
        <begin position="352"/>
        <end position="372"/>
    </location>
</feature>
<feature type="region of interest" description="Disordered" evidence="2">
    <location>
        <begin position="189"/>
        <end position="219"/>
    </location>
</feature>
<dbReference type="GO" id="GO:0006623">
    <property type="term" value="P:protein targeting to vacuole"/>
    <property type="evidence" value="ECO:0007669"/>
    <property type="project" value="TreeGrafter"/>
</dbReference>
<organism evidence="3 4">
    <name type="scientific">Zymoseptoria brevis</name>
    <dbReference type="NCBI Taxonomy" id="1047168"/>
    <lineage>
        <taxon>Eukaryota</taxon>
        <taxon>Fungi</taxon>
        <taxon>Dikarya</taxon>
        <taxon>Ascomycota</taxon>
        <taxon>Pezizomycotina</taxon>
        <taxon>Dothideomycetes</taxon>
        <taxon>Dothideomycetidae</taxon>
        <taxon>Mycosphaerellales</taxon>
        <taxon>Mycosphaerellaceae</taxon>
        <taxon>Zymoseptoria</taxon>
    </lineage>
</organism>
<comment type="similarity">
    <text evidence="1">Belongs to the GID4/VID24 family.</text>
</comment>
<sequence length="754" mass="84076">MSSPGDALDTNSEDNIDENLRFLHSSLAALDQDHQDDTSTRPPTRSQIDSHRDPRVRNRTRGIADILPSPPPPQAAQYEDRLIVPPHATPTPPPPPPPAESSADRRTRLQQILARLNRIHDPSASAPTAATGRPTASAYSNRTPSPGAGGRAERLYDWAPAHEDTSTTHDETELEQILAELRRARPDIGSERLRDEGERELEGLRRREQEATEGLERRERLRERRRGGVEWGSLRRSVVAQRATRQEGGVPTIASSASATERMLRYVMERERSGMSEEEERARGTGWFNPMDENLGIGAEHLVNGNSSRDAWPLPPPHINEGRSSLLRNEEARTAWFAAEQERVMRYRTGTEGPQRLPRISTPPVPSTMTSSSPTALLESALKYLDQLRSCYRYEDALSAAMDQGLATKEFFADKHHDFIMDLDDVEPMADSSWLQPGTTFEGHQHAATPNAALLQQRLNSSTTHVEQINPNFPSLANPPEFDHPPGSTRVASFDASRPWLSHRFTPPTATNTTTSTSPRFPDPTHDHWPVRVTIHSLDREKMTIQGTMEAYDVPQHPASISLLNNNNNNTSTTSRPKAGKKSSPITTYLEGHIIDLTTHSFLTPTPAVDPSKRSTSTSRLLSSSPISFTSATPSTDAANWLKLPPFSILASPSALARTLLSLSRLRAIQQEYIFMRWKERCFVHTSSDTCSDEDRRMGDQDRGHGLTIRGFYYVSLRRADGRVEGLYFDPGSTPFQRVRLEGGRGGWPGVELR</sequence>
<feature type="region of interest" description="Disordered" evidence="2">
    <location>
        <begin position="26"/>
        <end position="105"/>
    </location>
</feature>
<dbReference type="GO" id="GO:0007039">
    <property type="term" value="P:protein catabolic process in the vacuole"/>
    <property type="evidence" value="ECO:0007669"/>
    <property type="project" value="TreeGrafter"/>
</dbReference>
<keyword evidence="4" id="KW-1185">Reference proteome</keyword>
<feature type="compositionally biased region" description="Pro residues" evidence="2">
    <location>
        <begin position="87"/>
        <end position="99"/>
    </location>
</feature>
<evidence type="ECO:0000256" key="1">
    <source>
        <dbReference type="ARBA" id="ARBA00061469"/>
    </source>
</evidence>
<dbReference type="PANTHER" id="PTHR14534">
    <property type="entry name" value="VACUOLAR IMPORT AND DEGRADATION PROTEIN 24"/>
    <property type="match status" value="1"/>
</dbReference>
<dbReference type="GO" id="GO:0045721">
    <property type="term" value="P:negative regulation of gluconeogenesis"/>
    <property type="evidence" value="ECO:0007669"/>
    <property type="project" value="TreeGrafter"/>
</dbReference>
<dbReference type="AlphaFoldDB" id="A0A0F4GML1"/>
<gene>
    <name evidence="3" type="ORF">TI39_contig399g00031</name>
</gene>
<feature type="region of interest" description="Disordered" evidence="2">
    <location>
        <begin position="563"/>
        <end position="584"/>
    </location>
</feature>
<dbReference type="STRING" id="1047168.A0A0F4GML1"/>
<proteinExistence type="inferred from homology"/>
<reference evidence="3 4" key="1">
    <citation type="submission" date="2015-03" db="EMBL/GenBank/DDBJ databases">
        <title>RNA-seq based gene annotation and comparative genomics of four Zymoseptoria species reveal species-specific pathogenicity related genes and transposable element activity.</title>
        <authorList>
            <person name="Grandaubert J."/>
            <person name="Bhattacharyya A."/>
            <person name="Stukenbrock E.H."/>
        </authorList>
    </citation>
    <scope>NUCLEOTIDE SEQUENCE [LARGE SCALE GENOMIC DNA]</scope>
    <source>
        <strain evidence="3 4">Zb18110</strain>
    </source>
</reference>
<comment type="caution">
    <text evidence="3">The sequence shown here is derived from an EMBL/GenBank/DDBJ whole genome shotgun (WGS) entry which is preliminary data.</text>
</comment>